<dbReference type="InterPro" id="IPR041583">
    <property type="entry name" value="TetR_C_31"/>
</dbReference>
<dbReference type="InterPro" id="IPR009057">
    <property type="entry name" value="Homeodomain-like_sf"/>
</dbReference>
<comment type="caution">
    <text evidence="4">The sequence shown here is derived from an EMBL/GenBank/DDBJ whole genome shotgun (WGS) entry which is preliminary data.</text>
</comment>
<evidence type="ECO:0000313" key="4">
    <source>
        <dbReference type="EMBL" id="MFD0790964.1"/>
    </source>
</evidence>
<protein>
    <submittedName>
        <fullName evidence="4">TetR family transcriptional regulator</fullName>
    </submittedName>
</protein>
<gene>
    <name evidence="4" type="ORF">ACFQ0P_11185</name>
</gene>
<name>A0ABW3AKR6_9MICO</name>
<keyword evidence="1 2" id="KW-0238">DNA-binding</keyword>
<evidence type="ECO:0000313" key="5">
    <source>
        <dbReference type="Proteomes" id="UP001597055"/>
    </source>
</evidence>
<dbReference type="Gene3D" id="1.10.357.10">
    <property type="entry name" value="Tetracycline Repressor, domain 2"/>
    <property type="match status" value="1"/>
</dbReference>
<sequence length="183" mass="19810">MTTTRERSLDAAVELVGTHGIRALTHARVDAQAHLPRGSTSNHFRTRSALLAGVAAWIAEQETRDLSAALSRPFDDLDGFVETFSTAIELLTGPYAVRTRARYALFLEAAGDPDVYGPMHAQREGMATWSRNLLTSLGARHPETATRAFMAFADGIALHRLSVDPQAPVRESVAVAVRGCLEA</sequence>
<feature type="domain" description="HTH tetR-type" evidence="3">
    <location>
        <begin position="2"/>
        <end position="62"/>
    </location>
</feature>
<keyword evidence="5" id="KW-1185">Reference proteome</keyword>
<dbReference type="RefSeq" id="WP_204978780.1">
    <property type="nucleotide sequence ID" value="NZ_JBHTII010000001.1"/>
</dbReference>
<proteinExistence type="predicted"/>
<dbReference type="EMBL" id="JBHTII010000001">
    <property type="protein sequence ID" value="MFD0790964.1"/>
    <property type="molecule type" value="Genomic_DNA"/>
</dbReference>
<dbReference type="Pfam" id="PF17940">
    <property type="entry name" value="TetR_C_31"/>
    <property type="match status" value="1"/>
</dbReference>
<feature type="DNA-binding region" description="H-T-H motif" evidence="2">
    <location>
        <begin position="25"/>
        <end position="44"/>
    </location>
</feature>
<evidence type="ECO:0000256" key="1">
    <source>
        <dbReference type="ARBA" id="ARBA00023125"/>
    </source>
</evidence>
<evidence type="ECO:0000256" key="2">
    <source>
        <dbReference type="PROSITE-ProRule" id="PRU00335"/>
    </source>
</evidence>
<dbReference type="InterPro" id="IPR001647">
    <property type="entry name" value="HTH_TetR"/>
</dbReference>
<reference evidence="5" key="1">
    <citation type="journal article" date="2019" name="Int. J. Syst. Evol. Microbiol.">
        <title>The Global Catalogue of Microorganisms (GCM) 10K type strain sequencing project: providing services to taxonomists for standard genome sequencing and annotation.</title>
        <authorList>
            <consortium name="The Broad Institute Genomics Platform"/>
            <consortium name="The Broad Institute Genome Sequencing Center for Infectious Disease"/>
            <person name="Wu L."/>
            <person name="Ma J."/>
        </authorList>
    </citation>
    <scope>NUCLEOTIDE SEQUENCE [LARGE SCALE GENOMIC DNA]</scope>
    <source>
        <strain evidence="5">CCUG 54523</strain>
    </source>
</reference>
<organism evidence="4 5">
    <name type="scientific">Microbacterium insulae</name>
    <dbReference type="NCBI Taxonomy" id="483014"/>
    <lineage>
        <taxon>Bacteria</taxon>
        <taxon>Bacillati</taxon>
        <taxon>Actinomycetota</taxon>
        <taxon>Actinomycetes</taxon>
        <taxon>Micrococcales</taxon>
        <taxon>Microbacteriaceae</taxon>
        <taxon>Microbacterium</taxon>
    </lineage>
</organism>
<dbReference type="PROSITE" id="PS50977">
    <property type="entry name" value="HTH_TETR_2"/>
    <property type="match status" value="1"/>
</dbReference>
<dbReference type="Proteomes" id="UP001597055">
    <property type="component" value="Unassembled WGS sequence"/>
</dbReference>
<evidence type="ECO:0000259" key="3">
    <source>
        <dbReference type="PROSITE" id="PS50977"/>
    </source>
</evidence>
<accession>A0ABW3AKR6</accession>
<dbReference type="SUPFAM" id="SSF46689">
    <property type="entry name" value="Homeodomain-like"/>
    <property type="match status" value="1"/>
</dbReference>